<keyword evidence="3" id="KW-1185">Reference proteome</keyword>
<sequence>MVWFETCGAYAESKKYFGIGWGADREAAARKALDTCSVKSCKILVAVCEGDK</sequence>
<dbReference type="Proteomes" id="UP000632858">
    <property type="component" value="Unassembled WGS sequence"/>
</dbReference>
<dbReference type="Pfam" id="PF13827">
    <property type="entry name" value="DUF4189"/>
    <property type="match status" value="1"/>
</dbReference>
<organism evidence="2 3">
    <name type="scientific">Arenimonas maotaiensis</name>
    <dbReference type="NCBI Taxonomy" id="1446479"/>
    <lineage>
        <taxon>Bacteria</taxon>
        <taxon>Pseudomonadati</taxon>
        <taxon>Pseudomonadota</taxon>
        <taxon>Gammaproteobacteria</taxon>
        <taxon>Lysobacterales</taxon>
        <taxon>Lysobacteraceae</taxon>
        <taxon>Arenimonas</taxon>
    </lineage>
</organism>
<evidence type="ECO:0000313" key="2">
    <source>
        <dbReference type="EMBL" id="GGF94428.1"/>
    </source>
</evidence>
<protein>
    <recommendedName>
        <fullName evidence="1">DUF4189 domain-containing protein</fullName>
    </recommendedName>
</protein>
<proteinExistence type="predicted"/>
<evidence type="ECO:0000259" key="1">
    <source>
        <dbReference type="Pfam" id="PF13827"/>
    </source>
</evidence>
<feature type="domain" description="DUF4189" evidence="1">
    <location>
        <begin position="2"/>
        <end position="48"/>
    </location>
</feature>
<dbReference type="InterPro" id="IPR025240">
    <property type="entry name" value="DUF4189"/>
</dbReference>
<accession>A0A917FMS3</accession>
<evidence type="ECO:0000313" key="3">
    <source>
        <dbReference type="Proteomes" id="UP000632858"/>
    </source>
</evidence>
<dbReference type="EMBL" id="BMFO01000003">
    <property type="protein sequence ID" value="GGF94428.1"/>
    <property type="molecule type" value="Genomic_DNA"/>
</dbReference>
<reference evidence="2" key="2">
    <citation type="submission" date="2020-09" db="EMBL/GenBank/DDBJ databases">
        <authorList>
            <person name="Sun Q."/>
            <person name="Zhou Y."/>
        </authorList>
    </citation>
    <scope>NUCLEOTIDE SEQUENCE</scope>
    <source>
        <strain evidence="2">CGMCC 1.12726</strain>
    </source>
</reference>
<name>A0A917FMS3_9GAMM</name>
<gene>
    <name evidence="2" type="ORF">GCM10010960_15170</name>
</gene>
<dbReference type="AlphaFoldDB" id="A0A917FMS3"/>
<reference evidence="2" key="1">
    <citation type="journal article" date="2014" name="Int. J. Syst. Evol. Microbiol.">
        <title>Complete genome sequence of Corynebacterium casei LMG S-19264T (=DSM 44701T), isolated from a smear-ripened cheese.</title>
        <authorList>
            <consortium name="US DOE Joint Genome Institute (JGI-PGF)"/>
            <person name="Walter F."/>
            <person name="Albersmeier A."/>
            <person name="Kalinowski J."/>
            <person name="Ruckert C."/>
        </authorList>
    </citation>
    <scope>NUCLEOTIDE SEQUENCE</scope>
    <source>
        <strain evidence="2">CGMCC 1.12726</strain>
    </source>
</reference>
<dbReference type="RefSeq" id="WP_229730219.1">
    <property type="nucleotide sequence ID" value="NZ_BMFO01000003.1"/>
</dbReference>
<comment type="caution">
    <text evidence="2">The sequence shown here is derived from an EMBL/GenBank/DDBJ whole genome shotgun (WGS) entry which is preliminary data.</text>
</comment>